<accession>A0ABU1NPY0</accession>
<dbReference type="InterPro" id="IPR032710">
    <property type="entry name" value="NTF2-like_dom_sf"/>
</dbReference>
<protein>
    <submittedName>
        <fullName evidence="2">Uncharacterized protein (TIGR02246 family)</fullName>
    </submittedName>
</protein>
<evidence type="ECO:0000259" key="1">
    <source>
        <dbReference type="Pfam" id="PF14534"/>
    </source>
</evidence>
<dbReference type="InterPro" id="IPR011944">
    <property type="entry name" value="Steroid_delta5-4_isomerase"/>
</dbReference>
<dbReference type="NCBIfam" id="TIGR02246">
    <property type="entry name" value="SgcJ/EcaC family oxidoreductase"/>
    <property type="match status" value="1"/>
</dbReference>
<evidence type="ECO:0000313" key="2">
    <source>
        <dbReference type="EMBL" id="MDR6549534.1"/>
    </source>
</evidence>
<organism evidence="2 3">
    <name type="scientific">Paenibacillus qinlingensis</name>
    <dbReference type="NCBI Taxonomy" id="1837343"/>
    <lineage>
        <taxon>Bacteria</taxon>
        <taxon>Bacillati</taxon>
        <taxon>Bacillota</taxon>
        <taxon>Bacilli</taxon>
        <taxon>Bacillales</taxon>
        <taxon>Paenibacillaceae</taxon>
        <taxon>Paenibacillus</taxon>
    </lineage>
</organism>
<proteinExistence type="predicted"/>
<sequence length="157" mass="17616">MLQVGVNEQDQKEILAVFTALSKAWNDHDGQAFGACFTEDADYVTFNGQHLKGRQAISDVHQVLFDGILRGSSMVEGGSLNIRFVTSDMAIAHAVGAIKLRWQKKAPKNRDSINTNVVIKEKGQWKIAAFHNCRIQRPNFIQKWFMNKAKSKNAKNA</sequence>
<evidence type="ECO:0000313" key="3">
    <source>
        <dbReference type="Proteomes" id="UP001267290"/>
    </source>
</evidence>
<dbReference type="Pfam" id="PF14534">
    <property type="entry name" value="DUF4440"/>
    <property type="match status" value="1"/>
</dbReference>
<reference evidence="2 3" key="1">
    <citation type="submission" date="2023-07" db="EMBL/GenBank/DDBJ databases">
        <title>Sorghum-associated microbial communities from plants grown in Nebraska, USA.</title>
        <authorList>
            <person name="Schachtman D."/>
        </authorList>
    </citation>
    <scope>NUCLEOTIDE SEQUENCE [LARGE SCALE GENOMIC DNA]</scope>
    <source>
        <strain evidence="2 3">CC258</strain>
    </source>
</reference>
<dbReference type="EMBL" id="JAVDSB010000001">
    <property type="protein sequence ID" value="MDR6549534.1"/>
    <property type="molecule type" value="Genomic_DNA"/>
</dbReference>
<comment type="caution">
    <text evidence="2">The sequence shown here is derived from an EMBL/GenBank/DDBJ whole genome shotgun (WGS) entry which is preliminary data.</text>
</comment>
<name>A0ABU1NPY0_9BACL</name>
<dbReference type="SUPFAM" id="SSF54427">
    <property type="entry name" value="NTF2-like"/>
    <property type="match status" value="1"/>
</dbReference>
<dbReference type="RefSeq" id="WP_310223595.1">
    <property type="nucleotide sequence ID" value="NZ_JAVDSB010000001.1"/>
</dbReference>
<dbReference type="Gene3D" id="3.10.450.50">
    <property type="match status" value="1"/>
</dbReference>
<keyword evidence="3" id="KW-1185">Reference proteome</keyword>
<dbReference type="InterPro" id="IPR027843">
    <property type="entry name" value="DUF4440"/>
</dbReference>
<gene>
    <name evidence="2" type="ORF">J2736_000717</name>
</gene>
<feature type="domain" description="DUF4440" evidence="1">
    <location>
        <begin position="14"/>
        <end position="127"/>
    </location>
</feature>
<dbReference type="Proteomes" id="UP001267290">
    <property type="component" value="Unassembled WGS sequence"/>
</dbReference>